<dbReference type="GO" id="GO:0006400">
    <property type="term" value="P:tRNA modification"/>
    <property type="evidence" value="ECO:0007669"/>
    <property type="project" value="InterPro"/>
</dbReference>
<evidence type="ECO:0000256" key="1">
    <source>
        <dbReference type="PROSITE-ProRule" id="PRU00529"/>
    </source>
</evidence>
<dbReference type="SUPFAM" id="SSF143437">
    <property type="entry name" value="THUMP domain-like"/>
    <property type="match status" value="1"/>
</dbReference>
<organism evidence="4 5">
    <name type="scientific">Magnusiomyces paraingens</name>
    <dbReference type="NCBI Taxonomy" id="2606893"/>
    <lineage>
        <taxon>Eukaryota</taxon>
        <taxon>Fungi</taxon>
        <taxon>Dikarya</taxon>
        <taxon>Ascomycota</taxon>
        <taxon>Saccharomycotina</taxon>
        <taxon>Dipodascomycetes</taxon>
        <taxon>Dipodascales</taxon>
        <taxon>Dipodascaceae</taxon>
        <taxon>Magnusiomyces</taxon>
    </lineage>
</organism>
<sequence length="280" mass="31858">MSIKRKAHEMKEGNKKPKVKETQAPLDRSSSLNNVEETIEDIIARELEELKNSSQSKISKQASNKKGKQLFEAMEIGCECVIFVRTRLPIDPVDFVGKVCKDVKYGSQIKRSRFAQRLTPIVCTATANIEGLNRLFNTVLAPEFYNRGVPQTFAIRPTLRNHNVLSREDIINKTAKFIISAPIHDKTENNDMETTLTKSEPPKKEKIKNSVDLKNYEKMVIVECYKSIVGMSVVGPEFEKEYHRFNLEQIFTTKTTLTESTSISIDQISNLTHDDKSNTT</sequence>
<evidence type="ECO:0000259" key="3">
    <source>
        <dbReference type="PROSITE" id="PS51165"/>
    </source>
</evidence>
<protein>
    <recommendedName>
        <fullName evidence="3">THUMP domain-containing protein</fullName>
    </recommendedName>
</protein>
<evidence type="ECO:0000313" key="4">
    <source>
        <dbReference type="EMBL" id="VVT57415.1"/>
    </source>
</evidence>
<dbReference type="OrthoDB" id="367221at2759"/>
<feature type="domain" description="THUMP" evidence="3">
    <location>
        <begin position="103"/>
        <end position="235"/>
    </location>
</feature>
<dbReference type="GO" id="GO:0003723">
    <property type="term" value="F:RNA binding"/>
    <property type="evidence" value="ECO:0007669"/>
    <property type="project" value="UniProtKB-UniRule"/>
</dbReference>
<dbReference type="PANTHER" id="PTHR13452">
    <property type="entry name" value="THUMP DOMAIN CONTAINING PROTEIN 1-RELATED"/>
    <property type="match status" value="1"/>
</dbReference>
<dbReference type="InterPro" id="IPR004114">
    <property type="entry name" value="THUMP_dom"/>
</dbReference>
<feature type="region of interest" description="Disordered" evidence="2">
    <location>
        <begin position="1"/>
        <end position="32"/>
    </location>
</feature>
<keyword evidence="5" id="KW-1185">Reference proteome</keyword>
<dbReference type="CDD" id="cd11717">
    <property type="entry name" value="THUMP_THUMPD1_like"/>
    <property type="match status" value="1"/>
</dbReference>
<dbReference type="RefSeq" id="XP_031856289.1">
    <property type="nucleotide sequence ID" value="XM_032000398.1"/>
</dbReference>
<dbReference type="PROSITE" id="PS51165">
    <property type="entry name" value="THUMP"/>
    <property type="match status" value="1"/>
</dbReference>
<dbReference type="EMBL" id="CABVLU010000005">
    <property type="protein sequence ID" value="VVT57415.1"/>
    <property type="molecule type" value="Genomic_DNA"/>
</dbReference>
<proteinExistence type="predicted"/>
<dbReference type="AlphaFoldDB" id="A0A5E8C3A1"/>
<dbReference type="PANTHER" id="PTHR13452:SF10">
    <property type="entry name" value="THUMP DOMAIN-CONTAINING PROTEIN 1"/>
    <property type="match status" value="1"/>
</dbReference>
<name>A0A5E8C3A1_9ASCO</name>
<dbReference type="Gene3D" id="3.30.2300.10">
    <property type="entry name" value="THUMP superfamily"/>
    <property type="match status" value="1"/>
</dbReference>
<evidence type="ECO:0000256" key="2">
    <source>
        <dbReference type="SAM" id="MobiDB-lite"/>
    </source>
</evidence>
<dbReference type="Proteomes" id="UP000398389">
    <property type="component" value="Unassembled WGS sequence"/>
</dbReference>
<feature type="compositionally biased region" description="Basic and acidic residues" evidence="2">
    <location>
        <begin position="9"/>
        <end position="21"/>
    </location>
</feature>
<reference evidence="4 5" key="1">
    <citation type="submission" date="2019-09" db="EMBL/GenBank/DDBJ databases">
        <authorList>
            <person name="Brejova B."/>
        </authorList>
    </citation>
    <scope>NUCLEOTIDE SEQUENCE [LARGE SCALE GENOMIC DNA]</scope>
</reference>
<gene>
    <name evidence="4" type="ORF">SAPINGB_P005684</name>
</gene>
<dbReference type="InterPro" id="IPR040183">
    <property type="entry name" value="THUMPD1-like"/>
</dbReference>
<dbReference type="GeneID" id="43584498"/>
<accession>A0A5E8C3A1</accession>
<evidence type="ECO:0000313" key="5">
    <source>
        <dbReference type="Proteomes" id="UP000398389"/>
    </source>
</evidence>
<keyword evidence="1" id="KW-0694">RNA-binding</keyword>